<feature type="transmembrane region" description="Helical" evidence="1">
    <location>
        <begin position="269"/>
        <end position="290"/>
    </location>
</feature>
<sequence length="314" mass="35362">MESQLIKPSKMNVFGILRESFKTIKRNRTLLLPVLVLVFLSFSQLDLTQTYLLEPVAKDFSLQLAKNPKLFEDFANHMHEAEYARAINDLREVLLVKLFILTLSSITFLLFLVATVSSSSEAYTAKVLNGQELLLKIKASWKKPISASFYMILIIMGLFFACSFSIGIIAIVALDSWAYLFYGVLCLLVLVLWFYVSALWIMSLVVSVLENIGGLGAIGRARELMKGKQVQAYKMMLLFALTDGLVYLVKISLLSSNLNKWSGLAVSIPFDNGMLCALRLLAFVAFTVFYHECKERFDEKEAKGIYDPIVADEV</sequence>
<keyword evidence="1" id="KW-0812">Transmembrane</keyword>
<evidence type="ECO:0000313" key="3">
    <source>
        <dbReference type="Proteomes" id="UP000245207"/>
    </source>
</evidence>
<accession>A0A2U1M3N0</accession>
<keyword evidence="1" id="KW-0472">Membrane</keyword>
<dbReference type="OrthoDB" id="777403at2759"/>
<protein>
    <submittedName>
        <fullName evidence="2">Uncharacterized protein</fullName>
    </submittedName>
</protein>
<reference evidence="2 3" key="1">
    <citation type="journal article" date="2018" name="Mol. Plant">
        <title>The genome of Artemisia annua provides insight into the evolution of Asteraceae family and artemisinin biosynthesis.</title>
        <authorList>
            <person name="Shen Q."/>
            <person name="Zhang L."/>
            <person name="Liao Z."/>
            <person name="Wang S."/>
            <person name="Yan T."/>
            <person name="Shi P."/>
            <person name="Liu M."/>
            <person name="Fu X."/>
            <person name="Pan Q."/>
            <person name="Wang Y."/>
            <person name="Lv Z."/>
            <person name="Lu X."/>
            <person name="Zhang F."/>
            <person name="Jiang W."/>
            <person name="Ma Y."/>
            <person name="Chen M."/>
            <person name="Hao X."/>
            <person name="Li L."/>
            <person name="Tang Y."/>
            <person name="Lv G."/>
            <person name="Zhou Y."/>
            <person name="Sun X."/>
            <person name="Brodelius P.E."/>
            <person name="Rose J.K.C."/>
            <person name="Tang K."/>
        </authorList>
    </citation>
    <scope>NUCLEOTIDE SEQUENCE [LARGE SCALE GENOMIC DNA]</scope>
    <source>
        <strain evidence="3">cv. Huhao1</strain>
        <tissue evidence="2">Leaf</tissue>
    </source>
</reference>
<proteinExistence type="predicted"/>
<keyword evidence="3" id="KW-1185">Reference proteome</keyword>
<dbReference type="STRING" id="35608.A0A2U1M3N0"/>
<evidence type="ECO:0000256" key="1">
    <source>
        <dbReference type="SAM" id="Phobius"/>
    </source>
</evidence>
<organism evidence="2 3">
    <name type="scientific">Artemisia annua</name>
    <name type="common">Sweet wormwood</name>
    <dbReference type="NCBI Taxonomy" id="35608"/>
    <lineage>
        <taxon>Eukaryota</taxon>
        <taxon>Viridiplantae</taxon>
        <taxon>Streptophyta</taxon>
        <taxon>Embryophyta</taxon>
        <taxon>Tracheophyta</taxon>
        <taxon>Spermatophyta</taxon>
        <taxon>Magnoliopsida</taxon>
        <taxon>eudicotyledons</taxon>
        <taxon>Gunneridae</taxon>
        <taxon>Pentapetalae</taxon>
        <taxon>asterids</taxon>
        <taxon>campanulids</taxon>
        <taxon>Asterales</taxon>
        <taxon>Asteraceae</taxon>
        <taxon>Asteroideae</taxon>
        <taxon>Anthemideae</taxon>
        <taxon>Artemisiinae</taxon>
        <taxon>Artemisia</taxon>
    </lineage>
</organism>
<feature type="transmembrane region" description="Helical" evidence="1">
    <location>
        <begin position="180"/>
        <end position="209"/>
    </location>
</feature>
<dbReference type="Proteomes" id="UP000245207">
    <property type="component" value="Unassembled WGS sequence"/>
</dbReference>
<dbReference type="AlphaFoldDB" id="A0A2U1M3N0"/>
<evidence type="ECO:0000313" key="2">
    <source>
        <dbReference type="EMBL" id="PWA55824.1"/>
    </source>
</evidence>
<dbReference type="EMBL" id="PKPP01006649">
    <property type="protein sequence ID" value="PWA55824.1"/>
    <property type="molecule type" value="Genomic_DNA"/>
</dbReference>
<feature type="transmembrane region" description="Helical" evidence="1">
    <location>
        <begin position="94"/>
        <end position="116"/>
    </location>
</feature>
<feature type="transmembrane region" description="Helical" evidence="1">
    <location>
        <begin position="149"/>
        <end position="174"/>
    </location>
</feature>
<keyword evidence="1" id="KW-1133">Transmembrane helix</keyword>
<feature type="transmembrane region" description="Helical" evidence="1">
    <location>
        <begin position="230"/>
        <end position="249"/>
    </location>
</feature>
<gene>
    <name evidence="2" type="ORF">CTI12_AA424470</name>
</gene>
<dbReference type="PANTHER" id="PTHR33133:SF39">
    <property type="entry name" value="ABC TRANSPORTER PERMEASE"/>
    <property type="match status" value="1"/>
</dbReference>
<dbReference type="PANTHER" id="PTHR33133">
    <property type="entry name" value="OS08G0107100 PROTEIN-RELATED"/>
    <property type="match status" value="1"/>
</dbReference>
<name>A0A2U1M3N0_ARTAN</name>
<comment type="caution">
    <text evidence="2">The sequence shown here is derived from an EMBL/GenBank/DDBJ whole genome shotgun (WGS) entry which is preliminary data.</text>
</comment>